<evidence type="ECO:0000313" key="4">
    <source>
        <dbReference type="EMBL" id="KZV89126.1"/>
    </source>
</evidence>
<name>A0A165FK66_EXIGL</name>
<dbReference type="InParanoid" id="A0A165FK66"/>
<feature type="compositionally biased region" description="Low complexity" evidence="1">
    <location>
        <begin position="218"/>
        <end position="284"/>
    </location>
</feature>
<sequence>MGHRPRASFVSRAISIIYLAVLSGIHVDAATTCAAKVQAALKTVQGEGIGVSCCKADEPDCQWSVTGDCDAGSTLGWCMAAGTSKACAIAYGPDPDEPCGAYGGPVGKTYGMSPVGTGYKVALQSPAIEASLRANWDRVSKLSDVGLCCPPADGAGGACHVGEILMLSQNPCNAGEYEFKCYGTGTHGLCSAYRNVSSTTEIGQYYFVNFDDNAPKPVSSVSTLSTASSTPAASGASPTASSPVGSSPTGSSSDASPLVTPGSTSSFDSSASGALASGSPSTASQSQVTGITASGTSLAADSSTVKHTSGVNVAAVVVSVILVLLLLGLGIWFVRRRQRRLAENQRLAASTEHPVYPYTDSSIAATGLASPSSVWTESVPMTQVGSSITPYQHPPMPPMPLSGKYAHIQQQQQQRPFSPPLPPYSLYSEP</sequence>
<evidence type="ECO:0000256" key="2">
    <source>
        <dbReference type="SAM" id="Phobius"/>
    </source>
</evidence>
<feature type="region of interest" description="Disordered" evidence="1">
    <location>
        <begin position="218"/>
        <end position="288"/>
    </location>
</feature>
<dbReference type="Proteomes" id="UP000077266">
    <property type="component" value="Unassembled WGS sequence"/>
</dbReference>
<dbReference type="EMBL" id="KV426081">
    <property type="protein sequence ID" value="KZV89126.1"/>
    <property type="molecule type" value="Genomic_DNA"/>
</dbReference>
<keyword evidence="2" id="KW-1133">Transmembrane helix</keyword>
<accession>A0A165FK66</accession>
<keyword evidence="2" id="KW-0472">Membrane</keyword>
<feature type="region of interest" description="Disordered" evidence="1">
    <location>
        <begin position="390"/>
        <end position="430"/>
    </location>
</feature>
<protein>
    <submittedName>
        <fullName evidence="4">Uncharacterized protein</fullName>
    </submittedName>
</protein>
<organism evidence="4 5">
    <name type="scientific">Exidia glandulosa HHB12029</name>
    <dbReference type="NCBI Taxonomy" id="1314781"/>
    <lineage>
        <taxon>Eukaryota</taxon>
        <taxon>Fungi</taxon>
        <taxon>Dikarya</taxon>
        <taxon>Basidiomycota</taxon>
        <taxon>Agaricomycotina</taxon>
        <taxon>Agaricomycetes</taxon>
        <taxon>Auriculariales</taxon>
        <taxon>Exidiaceae</taxon>
        <taxon>Exidia</taxon>
    </lineage>
</organism>
<keyword evidence="3" id="KW-0732">Signal</keyword>
<gene>
    <name evidence="4" type="ORF">EXIGLDRAFT_838742</name>
</gene>
<feature type="chain" id="PRO_5007857827" evidence="3">
    <location>
        <begin position="30"/>
        <end position="430"/>
    </location>
</feature>
<keyword evidence="5" id="KW-1185">Reference proteome</keyword>
<dbReference type="OrthoDB" id="3263461at2759"/>
<feature type="transmembrane region" description="Helical" evidence="2">
    <location>
        <begin position="313"/>
        <end position="334"/>
    </location>
</feature>
<reference evidence="4 5" key="1">
    <citation type="journal article" date="2016" name="Mol. Biol. Evol.">
        <title>Comparative Genomics of Early-Diverging Mushroom-Forming Fungi Provides Insights into the Origins of Lignocellulose Decay Capabilities.</title>
        <authorList>
            <person name="Nagy L.G."/>
            <person name="Riley R."/>
            <person name="Tritt A."/>
            <person name="Adam C."/>
            <person name="Daum C."/>
            <person name="Floudas D."/>
            <person name="Sun H."/>
            <person name="Yadav J.S."/>
            <person name="Pangilinan J."/>
            <person name="Larsson K.H."/>
            <person name="Matsuura K."/>
            <person name="Barry K."/>
            <person name="Labutti K."/>
            <person name="Kuo R."/>
            <person name="Ohm R.A."/>
            <person name="Bhattacharya S.S."/>
            <person name="Shirouzu T."/>
            <person name="Yoshinaga Y."/>
            <person name="Martin F.M."/>
            <person name="Grigoriev I.V."/>
            <person name="Hibbett D.S."/>
        </authorList>
    </citation>
    <scope>NUCLEOTIDE SEQUENCE [LARGE SCALE GENOMIC DNA]</scope>
    <source>
        <strain evidence="4 5">HHB12029</strain>
    </source>
</reference>
<evidence type="ECO:0000313" key="5">
    <source>
        <dbReference type="Proteomes" id="UP000077266"/>
    </source>
</evidence>
<proteinExistence type="predicted"/>
<keyword evidence="2" id="KW-0812">Transmembrane</keyword>
<dbReference type="AlphaFoldDB" id="A0A165FK66"/>
<evidence type="ECO:0000256" key="1">
    <source>
        <dbReference type="SAM" id="MobiDB-lite"/>
    </source>
</evidence>
<feature type="signal peptide" evidence="3">
    <location>
        <begin position="1"/>
        <end position="29"/>
    </location>
</feature>
<evidence type="ECO:0000256" key="3">
    <source>
        <dbReference type="SAM" id="SignalP"/>
    </source>
</evidence>